<feature type="transmembrane region" description="Helical" evidence="6">
    <location>
        <begin position="5"/>
        <end position="23"/>
    </location>
</feature>
<comment type="subcellular location">
    <subcellularLocation>
        <location evidence="1">Membrane</location>
        <topology evidence="1">Multi-pass membrane protein</topology>
    </subcellularLocation>
</comment>
<dbReference type="GO" id="GO:0016787">
    <property type="term" value="F:hydrolase activity"/>
    <property type="evidence" value="ECO:0007669"/>
    <property type="project" value="TreeGrafter"/>
</dbReference>
<proteinExistence type="inferred from homology"/>
<dbReference type="EMBL" id="BSEN01000015">
    <property type="protein sequence ID" value="GLJ77518.1"/>
    <property type="molecule type" value="Genomic_DNA"/>
</dbReference>
<dbReference type="PANTHER" id="PTHR31885:SF6">
    <property type="entry name" value="GH04784P"/>
    <property type="match status" value="1"/>
</dbReference>
<gene>
    <name evidence="7" type="ORF">GCM10017584_30920</name>
</gene>
<evidence type="ECO:0000313" key="7">
    <source>
        <dbReference type="EMBL" id="GLJ77518.1"/>
    </source>
</evidence>
<keyword evidence="5 6" id="KW-0472">Membrane</keyword>
<evidence type="ECO:0000256" key="3">
    <source>
        <dbReference type="ARBA" id="ARBA00022692"/>
    </source>
</evidence>
<feature type="transmembrane region" description="Helical" evidence="6">
    <location>
        <begin position="108"/>
        <end position="125"/>
    </location>
</feature>
<feature type="transmembrane region" description="Helical" evidence="6">
    <location>
        <begin position="182"/>
        <end position="204"/>
    </location>
</feature>
<organism evidence="7 8">
    <name type="scientific">Leifsonia poae</name>
    <dbReference type="NCBI Taxonomy" id="110933"/>
    <lineage>
        <taxon>Bacteria</taxon>
        <taxon>Bacillati</taxon>
        <taxon>Actinomycetota</taxon>
        <taxon>Actinomycetes</taxon>
        <taxon>Micrococcales</taxon>
        <taxon>Microbacteriaceae</taxon>
        <taxon>Leifsonia</taxon>
    </lineage>
</organism>
<feature type="transmembrane region" description="Helical" evidence="6">
    <location>
        <begin position="78"/>
        <end position="96"/>
    </location>
</feature>
<dbReference type="Pfam" id="PF07947">
    <property type="entry name" value="YhhN"/>
    <property type="match status" value="1"/>
</dbReference>
<comment type="caution">
    <text evidence="7">The sequence shown here is derived from an EMBL/GenBank/DDBJ whole genome shotgun (WGS) entry which is preliminary data.</text>
</comment>
<evidence type="ECO:0000256" key="6">
    <source>
        <dbReference type="SAM" id="Phobius"/>
    </source>
</evidence>
<feature type="transmembrane region" description="Helical" evidence="6">
    <location>
        <begin position="131"/>
        <end position="148"/>
    </location>
</feature>
<sequence length="230" mass="24704">MALPFLPYIVVGILHLVSQLFGIDALTAITKPLLMPALLVALLWALPRRRGEVALLASLAILFGWLGDVSLMDAGPGFLIGLGFFLLGHVAYLTLFWRRMRVRARPRWWAGVYLVWWVALVGILAPHAGAMLAPLALYGLVLGALAAVGSACNRWIAIGSAAFLVSDSLLGFRLFLPGFHPWQIDFLIMLTYLAGQGLMVAGIVRTVTGRRAAGEPVEVSAAPRAPGRAG</sequence>
<dbReference type="GO" id="GO:0016020">
    <property type="term" value="C:membrane"/>
    <property type="evidence" value="ECO:0007669"/>
    <property type="project" value="UniProtKB-SubCell"/>
</dbReference>
<feature type="transmembrane region" description="Helical" evidence="6">
    <location>
        <begin position="29"/>
        <end position="46"/>
    </location>
</feature>
<evidence type="ECO:0000256" key="4">
    <source>
        <dbReference type="ARBA" id="ARBA00022989"/>
    </source>
</evidence>
<name>A0A9W6M0M0_9MICO</name>
<feature type="transmembrane region" description="Helical" evidence="6">
    <location>
        <begin position="155"/>
        <end position="176"/>
    </location>
</feature>
<dbReference type="PANTHER" id="PTHR31885">
    <property type="entry name" value="GH04784P"/>
    <property type="match status" value="1"/>
</dbReference>
<evidence type="ECO:0000313" key="8">
    <source>
        <dbReference type="Proteomes" id="UP001142372"/>
    </source>
</evidence>
<accession>A0A9W6M0M0</accession>
<dbReference type="InterPro" id="IPR012506">
    <property type="entry name" value="TMEM86B-like"/>
</dbReference>
<keyword evidence="3 6" id="KW-0812">Transmembrane</keyword>
<evidence type="ECO:0000256" key="1">
    <source>
        <dbReference type="ARBA" id="ARBA00004141"/>
    </source>
</evidence>
<reference evidence="7" key="1">
    <citation type="journal article" date="2014" name="Int. J. Syst. Evol. Microbiol.">
        <title>Complete genome sequence of Corynebacterium casei LMG S-19264T (=DSM 44701T), isolated from a smear-ripened cheese.</title>
        <authorList>
            <consortium name="US DOE Joint Genome Institute (JGI-PGF)"/>
            <person name="Walter F."/>
            <person name="Albersmeier A."/>
            <person name="Kalinowski J."/>
            <person name="Ruckert C."/>
        </authorList>
    </citation>
    <scope>NUCLEOTIDE SEQUENCE</scope>
    <source>
        <strain evidence="7">VKM Ac-1401</strain>
    </source>
</reference>
<dbReference type="AlphaFoldDB" id="A0A9W6M0M0"/>
<keyword evidence="8" id="KW-1185">Reference proteome</keyword>
<evidence type="ECO:0000256" key="5">
    <source>
        <dbReference type="ARBA" id="ARBA00023136"/>
    </source>
</evidence>
<comment type="similarity">
    <text evidence="2">Belongs to the TMEM86 family.</text>
</comment>
<dbReference type="Proteomes" id="UP001142372">
    <property type="component" value="Unassembled WGS sequence"/>
</dbReference>
<keyword evidence="4 6" id="KW-1133">Transmembrane helix</keyword>
<evidence type="ECO:0008006" key="9">
    <source>
        <dbReference type="Google" id="ProtNLM"/>
    </source>
</evidence>
<reference evidence="7" key="2">
    <citation type="submission" date="2023-01" db="EMBL/GenBank/DDBJ databases">
        <authorList>
            <person name="Sun Q."/>
            <person name="Evtushenko L."/>
        </authorList>
    </citation>
    <scope>NUCLEOTIDE SEQUENCE</scope>
    <source>
        <strain evidence="7">VKM Ac-1401</strain>
    </source>
</reference>
<evidence type="ECO:0000256" key="2">
    <source>
        <dbReference type="ARBA" id="ARBA00007375"/>
    </source>
</evidence>
<feature type="transmembrane region" description="Helical" evidence="6">
    <location>
        <begin position="53"/>
        <end position="72"/>
    </location>
</feature>
<dbReference type="RefSeq" id="WP_271178154.1">
    <property type="nucleotide sequence ID" value="NZ_BAAAJO010000003.1"/>
</dbReference>
<protein>
    <recommendedName>
        <fullName evidence="9">Lysoplasmalogenase</fullName>
    </recommendedName>
</protein>